<feature type="domain" description="Porin" evidence="5">
    <location>
        <begin position="8"/>
        <end position="304"/>
    </location>
</feature>
<keyword evidence="2 4" id="KW-0732">Signal</keyword>
<evidence type="ECO:0000256" key="4">
    <source>
        <dbReference type="SAM" id="SignalP"/>
    </source>
</evidence>
<name>A0A099MJW5_9VIBR</name>
<dbReference type="eggNOG" id="COG3203">
    <property type="taxonomic scope" value="Bacteria"/>
</dbReference>
<evidence type="ECO:0000256" key="3">
    <source>
        <dbReference type="ARBA" id="ARBA00023136"/>
    </source>
</evidence>
<dbReference type="GO" id="GO:0009279">
    <property type="term" value="C:cell outer membrane"/>
    <property type="evidence" value="ECO:0007669"/>
    <property type="project" value="UniProtKB-SubCell"/>
</dbReference>
<dbReference type="EMBL" id="JMCG01000001">
    <property type="protein sequence ID" value="KGK10882.1"/>
    <property type="molecule type" value="Genomic_DNA"/>
</dbReference>
<dbReference type="RefSeq" id="WP_039425266.1">
    <property type="nucleotide sequence ID" value="NZ_CP061845.1"/>
</dbReference>
<dbReference type="Gene3D" id="2.40.160.10">
    <property type="entry name" value="Porin"/>
    <property type="match status" value="1"/>
</dbReference>
<comment type="caution">
    <text evidence="6">The sequence shown here is derived from an EMBL/GenBank/DDBJ whole genome shotgun (WGS) entry which is preliminary data.</text>
</comment>
<keyword evidence="3" id="KW-0472">Membrane</keyword>
<evidence type="ECO:0000313" key="6">
    <source>
        <dbReference type="EMBL" id="KGK10882.1"/>
    </source>
</evidence>
<dbReference type="GO" id="GO:0015288">
    <property type="term" value="F:porin activity"/>
    <property type="evidence" value="ECO:0007669"/>
    <property type="project" value="InterPro"/>
</dbReference>
<sequence>MKKTLLALVVASISTSALAAGNIYENDQTSLNVKGEIDTYLSTRNEKTNDVKSQKAEADIDLWAKVQFDAKHKLNDDVTVFGSFELENGNGFGYGADSNGVKTDDLYVGAYLGKNWGVAVGEVGDFGDSLDAITIDNTNEGYGYVDDFVNSVESAGHAVSVKGKFDALTVIADAYLDQKESNDVAYGLSAKYTVNDMLTLGASYQDQGKRNGTEYNVMGVAAYLTLGDFAVAANYVAEEKNKADFDAVSAALSYQIDSARLYTSFGFGDGDGDAEHSFYTLGADYKLSSNLLTFVEYSFNDDETTKGTQIEDTLVVAGVYFTF</sequence>
<comment type="subcellular location">
    <subcellularLocation>
        <location evidence="1">Cell outer membrane</location>
        <topology evidence="1">Multi-pass membrane protein</topology>
    </subcellularLocation>
</comment>
<dbReference type="InterPro" id="IPR033900">
    <property type="entry name" value="Gram_neg_porin_domain"/>
</dbReference>
<dbReference type="STRING" id="29495.EA26_06020"/>
<keyword evidence="7" id="KW-1185">Reference proteome</keyword>
<dbReference type="PANTHER" id="PTHR34501">
    <property type="entry name" value="PROTEIN YDDL-RELATED"/>
    <property type="match status" value="1"/>
</dbReference>
<evidence type="ECO:0000259" key="5">
    <source>
        <dbReference type="Pfam" id="PF13609"/>
    </source>
</evidence>
<reference evidence="6 7" key="1">
    <citation type="submission" date="2014-04" db="EMBL/GenBank/DDBJ databases">
        <title>Genome sequencing of Vibrio navarrensis strains.</title>
        <authorList>
            <person name="Gladney L.M."/>
            <person name="Katz L.S."/>
            <person name="Marino-Ramirez L."/>
            <person name="Jordan I.K."/>
        </authorList>
    </citation>
    <scope>NUCLEOTIDE SEQUENCE [LARGE SCALE GENOMIC DNA]</scope>
    <source>
        <strain evidence="6 7">ATCC 51183</strain>
    </source>
</reference>
<dbReference type="InterPro" id="IPR023614">
    <property type="entry name" value="Porin_dom_sf"/>
</dbReference>
<feature type="signal peptide" evidence="4">
    <location>
        <begin position="1"/>
        <end position="19"/>
    </location>
</feature>
<evidence type="ECO:0000256" key="1">
    <source>
        <dbReference type="ARBA" id="ARBA00004571"/>
    </source>
</evidence>
<dbReference type="GeneID" id="43682755"/>
<evidence type="ECO:0000313" key="7">
    <source>
        <dbReference type="Proteomes" id="UP000029994"/>
    </source>
</evidence>
<feature type="chain" id="PRO_5001958558" evidence="4">
    <location>
        <begin position="20"/>
        <end position="323"/>
    </location>
</feature>
<dbReference type="InterPro" id="IPR050298">
    <property type="entry name" value="Gram-neg_bact_OMP"/>
</dbReference>
<dbReference type="Proteomes" id="UP000029994">
    <property type="component" value="Unassembled WGS sequence"/>
</dbReference>
<dbReference type="PANTHER" id="PTHR34501:SF2">
    <property type="entry name" value="OUTER MEMBRANE PORIN F-RELATED"/>
    <property type="match status" value="1"/>
</dbReference>
<protein>
    <submittedName>
        <fullName evidence="6">Porin</fullName>
    </submittedName>
</protein>
<proteinExistence type="predicted"/>
<organism evidence="6 7">
    <name type="scientific">Vibrio navarrensis</name>
    <dbReference type="NCBI Taxonomy" id="29495"/>
    <lineage>
        <taxon>Bacteria</taxon>
        <taxon>Pseudomonadati</taxon>
        <taxon>Pseudomonadota</taxon>
        <taxon>Gammaproteobacteria</taxon>
        <taxon>Vibrionales</taxon>
        <taxon>Vibrionaceae</taxon>
        <taxon>Vibrio</taxon>
    </lineage>
</organism>
<accession>A0A099MJW5</accession>
<evidence type="ECO:0000256" key="2">
    <source>
        <dbReference type="ARBA" id="ARBA00022729"/>
    </source>
</evidence>
<dbReference type="Pfam" id="PF13609">
    <property type="entry name" value="Porin_4"/>
    <property type="match status" value="1"/>
</dbReference>
<dbReference type="SUPFAM" id="SSF56935">
    <property type="entry name" value="Porins"/>
    <property type="match status" value="1"/>
</dbReference>
<dbReference type="AlphaFoldDB" id="A0A099MJW5"/>
<gene>
    <name evidence="6" type="ORF">EA26_06020</name>
</gene>